<evidence type="ECO:0000256" key="1">
    <source>
        <dbReference type="SAM" id="MobiDB-lite"/>
    </source>
</evidence>
<protein>
    <submittedName>
        <fullName evidence="2">Uncharacterized protein</fullName>
    </submittedName>
</protein>
<evidence type="ECO:0000313" key="3">
    <source>
        <dbReference type="Proteomes" id="UP001465668"/>
    </source>
</evidence>
<reference evidence="2 3" key="1">
    <citation type="submission" date="2024-02" db="EMBL/GenBank/DDBJ databases">
        <title>First draft genome assembly of two strains of Seiridium cardinale.</title>
        <authorList>
            <person name="Emiliani G."/>
            <person name="Scali E."/>
        </authorList>
    </citation>
    <scope>NUCLEOTIDE SEQUENCE [LARGE SCALE GENOMIC DNA]</scope>
    <source>
        <strain evidence="2 3">BM-138-000479</strain>
    </source>
</reference>
<proteinExistence type="predicted"/>
<accession>A0ABR2XHP9</accession>
<comment type="caution">
    <text evidence="2">The sequence shown here is derived from an EMBL/GenBank/DDBJ whole genome shotgun (WGS) entry which is preliminary data.</text>
</comment>
<organism evidence="2 3">
    <name type="scientific">Seiridium cardinale</name>
    <dbReference type="NCBI Taxonomy" id="138064"/>
    <lineage>
        <taxon>Eukaryota</taxon>
        <taxon>Fungi</taxon>
        <taxon>Dikarya</taxon>
        <taxon>Ascomycota</taxon>
        <taxon>Pezizomycotina</taxon>
        <taxon>Sordariomycetes</taxon>
        <taxon>Xylariomycetidae</taxon>
        <taxon>Amphisphaeriales</taxon>
        <taxon>Sporocadaceae</taxon>
        <taxon>Seiridium</taxon>
    </lineage>
</organism>
<feature type="region of interest" description="Disordered" evidence="1">
    <location>
        <begin position="28"/>
        <end position="93"/>
    </location>
</feature>
<gene>
    <name evidence="2" type="ORF">SCAR479_09877</name>
</gene>
<name>A0ABR2XHP9_9PEZI</name>
<feature type="compositionally biased region" description="Polar residues" evidence="1">
    <location>
        <begin position="49"/>
        <end position="60"/>
    </location>
</feature>
<feature type="compositionally biased region" description="Low complexity" evidence="1">
    <location>
        <begin position="61"/>
        <end position="75"/>
    </location>
</feature>
<keyword evidence="3" id="KW-1185">Reference proteome</keyword>
<evidence type="ECO:0000313" key="2">
    <source>
        <dbReference type="EMBL" id="KAK9773344.1"/>
    </source>
</evidence>
<dbReference type="Proteomes" id="UP001465668">
    <property type="component" value="Unassembled WGS sequence"/>
</dbReference>
<sequence>MAAEVMMQSRLERLSADDFETASIRSAAPSYVSDAPSYHSTLPPYESLPSYSHAQATSTARSGTSTPTNSSNPRSMVPPPNGSTMLYGPGLPPVPDLPRRTQMPQINEFRIPTWSSTHSNPTARHYQNVAHRRATRTRNTNEVQVQGAIRAVMDRLNEEEGERERARLRPLEDPHLVGEEAAARARQERLARETGEDILIKEDRRWDWFLGQMKDWDARRESWQQFEQSRRRRRW</sequence>
<dbReference type="EMBL" id="JARVKM010000051">
    <property type="protein sequence ID" value="KAK9773344.1"/>
    <property type="molecule type" value="Genomic_DNA"/>
</dbReference>